<accession>A0A1U8HMV1</accession>
<dbReference type="RefSeq" id="XP_016667370.1">
    <property type="nucleotide sequence ID" value="XM_016811881.1"/>
</dbReference>
<evidence type="ECO:0000313" key="2">
    <source>
        <dbReference type="Proteomes" id="UP000818029"/>
    </source>
</evidence>
<evidence type="ECO:0000259" key="1">
    <source>
        <dbReference type="Pfam" id="PF17919"/>
    </source>
</evidence>
<dbReference type="InterPro" id="IPR053134">
    <property type="entry name" value="RNA-dir_DNA_polymerase"/>
</dbReference>
<dbReference type="Pfam" id="PF17919">
    <property type="entry name" value="RT_RNaseH_2"/>
    <property type="match status" value="1"/>
</dbReference>
<name>A0A1U8HMV1_GOSHI</name>
<gene>
    <name evidence="3" type="primary">LOC107887636</name>
</gene>
<keyword evidence="2" id="KW-1185">Reference proteome</keyword>
<dbReference type="Gene3D" id="3.30.70.270">
    <property type="match status" value="1"/>
</dbReference>
<dbReference type="InterPro" id="IPR041577">
    <property type="entry name" value="RT_RNaseH_2"/>
</dbReference>
<dbReference type="GeneID" id="107887636"/>
<reference evidence="3" key="2">
    <citation type="submission" date="2025-08" db="UniProtKB">
        <authorList>
            <consortium name="RefSeq"/>
        </authorList>
    </citation>
    <scope>IDENTIFICATION</scope>
</reference>
<dbReference type="InterPro" id="IPR043502">
    <property type="entry name" value="DNA/RNA_pol_sf"/>
</dbReference>
<protein>
    <recommendedName>
        <fullName evidence="1">Reverse transcriptase/retrotransposon-derived protein RNase H-like domain-containing protein</fullName>
    </recommendedName>
</protein>
<dbReference type="Proteomes" id="UP000818029">
    <property type="component" value="Chromosome A03"/>
</dbReference>
<dbReference type="AlphaFoldDB" id="A0A1U8HMV1"/>
<dbReference type="PaxDb" id="3635-A0A1U8HMV1"/>
<dbReference type="KEGG" id="ghi:107887636"/>
<dbReference type="InterPro" id="IPR043128">
    <property type="entry name" value="Rev_trsase/Diguanyl_cyclase"/>
</dbReference>
<evidence type="ECO:0000313" key="3">
    <source>
        <dbReference type="RefSeq" id="XP_016667370.1"/>
    </source>
</evidence>
<dbReference type="PANTHER" id="PTHR24559:SF447">
    <property type="entry name" value="RNA-DIRECTED DNA POLYMERASE HOMOLOG"/>
    <property type="match status" value="1"/>
</dbReference>
<dbReference type="Gene3D" id="3.10.10.10">
    <property type="entry name" value="HIV Type 1 Reverse Transcriptase, subunit A, domain 1"/>
    <property type="match status" value="1"/>
</dbReference>
<dbReference type="STRING" id="3635.A0A1U8HMV1"/>
<dbReference type="PANTHER" id="PTHR24559">
    <property type="entry name" value="TRANSPOSON TY3-I GAG-POL POLYPROTEIN"/>
    <property type="match status" value="1"/>
</dbReference>
<dbReference type="SUPFAM" id="SSF56672">
    <property type="entry name" value="DNA/RNA polymerases"/>
    <property type="match status" value="1"/>
</dbReference>
<reference evidence="2" key="1">
    <citation type="journal article" date="2020" name="Nat. Genet.">
        <title>Genomic diversifications of five Gossypium allopolyploid species and their impact on cotton improvement.</title>
        <authorList>
            <person name="Chen Z.J."/>
            <person name="Sreedasyam A."/>
            <person name="Ando A."/>
            <person name="Song Q."/>
            <person name="De Santiago L.M."/>
            <person name="Hulse-Kemp A.M."/>
            <person name="Ding M."/>
            <person name="Ye W."/>
            <person name="Kirkbride R.C."/>
            <person name="Jenkins J."/>
            <person name="Plott C."/>
            <person name="Lovell J."/>
            <person name="Lin Y.M."/>
            <person name="Vaughn R."/>
            <person name="Liu B."/>
            <person name="Simpson S."/>
            <person name="Scheffler B.E."/>
            <person name="Wen L."/>
            <person name="Saski C.A."/>
            <person name="Grover C.E."/>
            <person name="Hu G."/>
            <person name="Conover J.L."/>
            <person name="Carlson J.W."/>
            <person name="Shu S."/>
            <person name="Boston L.B."/>
            <person name="Williams M."/>
            <person name="Peterson D.G."/>
            <person name="McGee K."/>
            <person name="Jones D.C."/>
            <person name="Wendel J.F."/>
            <person name="Stelly D.M."/>
            <person name="Grimwood J."/>
            <person name="Schmutz J."/>
        </authorList>
    </citation>
    <scope>NUCLEOTIDE SEQUENCE [LARGE SCALE GENOMIC DNA]</scope>
    <source>
        <strain evidence="2">cv. TM-1</strain>
    </source>
</reference>
<sequence>MALKELTEPKAQIQELLDRGFIRPSVTPWEAPVLFVKKKDGTIRMCNDYPQLNKRTIKNKYPLLRIEDLFDQFRGASVLSKQESFDKLKMVLTEALVLIQLEPYKDFMVYCDASHVGLGCVLMQERKVVANSLRSENLESLSVW</sequence>
<organism evidence="2 3">
    <name type="scientific">Gossypium hirsutum</name>
    <name type="common">Upland cotton</name>
    <name type="synonym">Gossypium mexicanum</name>
    <dbReference type="NCBI Taxonomy" id="3635"/>
    <lineage>
        <taxon>Eukaryota</taxon>
        <taxon>Viridiplantae</taxon>
        <taxon>Streptophyta</taxon>
        <taxon>Embryophyta</taxon>
        <taxon>Tracheophyta</taxon>
        <taxon>Spermatophyta</taxon>
        <taxon>Magnoliopsida</taxon>
        <taxon>eudicotyledons</taxon>
        <taxon>Gunneridae</taxon>
        <taxon>Pentapetalae</taxon>
        <taxon>rosids</taxon>
        <taxon>malvids</taxon>
        <taxon>Malvales</taxon>
        <taxon>Malvaceae</taxon>
        <taxon>Malvoideae</taxon>
        <taxon>Gossypium</taxon>
    </lineage>
</organism>
<proteinExistence type="predicted"/>
<feature type="domain" description="Reverse transcriptase/retrotransposon-derived protein RNase H-like" evidence="1">
    <location>
        <begin position="81"/>
        <end position="127"/>
    </location>
</feature>